<dbReference type="OrthoDB" id="5597517at2759"/>
<keyword evidence="4 7" id="KW-0812">Transmembrane</keyword>
<reference evidence="9" key="1">
    <citation type="submission" date="2021-01" db="EMBL/GenBank/DDBJ databases">
        <authorList>
            <person name="Corre E."/>
            <person name="Pelletier E."/>
            <person name="Niang G."/>
            <person name="Scheremetjew M."/>
            <person name="Finn R."/>
            <person name="Kale V."/>
            <person name="Holt S."/>
            <person name="Cochrane G."/>
            <person name="Meng A."/>
            <person name="Brown T."/>
            <person name="Cohen L."/>
        </authorList>
    </citation>
    <scope>NUCLEOTIDE SEQUENCE</scope>
    <source>
        <strain evidence="9">CCMP1756</strain>
    </source>
</reference>
<keyword evidence="2" id="KW-0813">Transport</keyword>
<dbReference type="EMBL" id="CAKKNE010000003">
    <property type="protein sequence ID" value="CAH0370868.1"/>
    <property type="molecule type" value="Genomic_DNA"/>
</dbReference>
<dbReference type="GO" id="GO:0005886">
    <property type="term" value="C:plasma membrane"/>
    <property type="evidence" value="ECO:0007669"/>
    <property type="project" value="UniProtKB-SubCell"/>
</dbReference>
<keyword evidence="5 7" id="KW-1133">Transmembrane helix</keyword>
<dbReference type="SUPFAM" id="SSF103481">
    <property type="entry name" value="Multidrug resistance efflux transporter EmrE"/>
    <property type="match status" value="1"/>
</dbReference>
<keyword evidence="11" id="KW-1185">Reference proteome</keyword>
<evidence type="ECO:0000256" key="1">
    <source>
        <dbReference type="ARBA" id="ARBA00004651"/>
    </source>
</evidence>
<evidence type="ECO:0000256" key="8">
    <source>
        <dbReference type="SAM" id="SignalP"/>
    </source>
</evidence>
<evidence type="ECO:0000256" key="3">
    <source>
        <dbReference type="ARBA" id="ARBA00022475"/>
    </source>
</evidence>
<dbReference type="Proteomes" id="UP000789595">
    <property type="component" value="Unassembled WGS sequence"/>
</dbReference>
<sequence length="151" mass="15385">MRVLGPLLLLSTTAALVPCRRPRLPVAQAARRVTRGGALQATPVGAGGGGGRALLALTIALEVFATTSMKLASTRPIWHLGTVVGYGSCFSVFPLVLRKMPLGVAYAIWSGVGTALTALIGAAMFGEALSTQKVGALAVIVAGVVLLELAH</sequence>
<dbReference type="InterPro" id="IPR000390">
    <property type="entry name" value="Small_drug/metabolite_transptr"/>
</dbReference>
<gene>
    <name evidence="9" type="ORF">PCAL00307_LOCUS22419</name>
    <name evidence="10" type="ORF">PECAL_3P07810</name>
</gene>
<evidence type="ECO:0000256" key="5">
    <source>
        <dbReference type="ARBA" id="ARBA00022989"/>
    </source>
</evidence>
<evidence type="ECO:0008006" key="12">
    <source>
        <dbReference type="Google" id="ProtNLM"/>
    </source>
</evidence>
<feature type="signal peptide" evidence="8">
    <location>
        <begin position="1"/>
        <end position="15"/>
    </location>
</feature>
<evidence type="ECO:0000256" key="2">
    <source>
        <dbReference type="ARBA" id="ARBA00022448"/>
    </source>
</evidence>
<evidence type="ECO:0000256" key="6">
    <source>
        <dbReference type="ARBA" id="ARBA00023136"/>
    </source>
</evidence>
<dbReference type="InterPro" id="IPR045324">
    <property type="entry name" value="Small_multidrug_res"/>
</dbReference>
<evidence type="ECO:0000256" key="7">
    <source>
        <dbReference type="SAM" id="Phobius"/>
    </source>
</evidence>
<dbReference type="InterPro" id="IPR037185">
    <property type="entry name" value="EmrE-like"/>
</dbReference>
<feature type="transmembrane region" description="Helical" evidence="7">
    <location>
        <begin position="77"/>
        <end position="97"/>
    </location>
</feature>
<dbReference type="GO" id="GO:0022857">
    <property type="term" value="F:transmembrane transporter activity"/>
    <property type="evidence" value="ECO:0007669"/>
    <property type="project" value="InterPro"/>
</dbReference>
<protein>
    <recommendedName>
        <fullName evidence="12">EamA domain-containing protein</fullName>
    </recommendedName>
</protein>
<dbReference type="AlphaFoldDB" id="A0A7S4A8L6"/>
<feature type="transmembrane region" description="Helical" evidence="7">
    <location>
        <begin position="131"/>
        <end position="150"/>
    </location>
</feature>
<evidence type="ECO:0000256" key="4">
    <source>
        <dbReference type="ARBA" id="ARBA00022692"/>
    </source>
</evidence>
<name>A0A7S4A8L6_9STRA</name>
<accession>A0A7S4A8L6</accession>
<keyword evidence="6 7" id="KW-0472">Membrane</keyword>
<dbReference type="PANTHER" id="PTHR30561">
    <property type="entry name" value="SMR FAMILY PROTON-DEPENDENT DRUG EFFLUX TRANSPORTER SUGE"/>
    <property type="match status" value="1"/>
</dbReference>
<evidence type="ECO:0000313" key="11">
    <source>
        <dbReference type="Proteomes" id="UP000789595"/>
    </source>
</evidence>
<reference evidence="10" key="2">
    <citation type="submission" date="2021-11" db="EMBL/GenBank/DDBJ databases">
        <authorList>
            <consortium name="Genoscope - CEA"/>
            <person name="William W."/>
        </authorList>
    </citation>
    <scope>NUCLEOTIDE SEQUENCE</scope>
</reference>
<proteinExistence type="predicted"/>
<dbReference type="EMBL" id="HBIW01025975">
    <property type="protein sequence ID" value="CAE0706968.1"/>
    <property type="molecule type" value="Transcribed_RNA"/>
</dbReference>
<organism evidence="9">
    <name type="scientific">Pelagomonas calceolata</name>
    <dbReference type="NCBI Taxonomy" id="35677"/>
    <lineage>
        <taxon>Eukaryota</taxon>
        <taxon>Sar</taxon>
        <taxon>Stramenopiles</taxon>
        <taxon>Ochrophyta</taxon>
        <taxon>Pelagophyceae</taxon>
        <taxon>Pelagomonadales</taxon>
        <taxon>Pelagomonadaceae</taxon>
        <taxon>Pelagomonas</taxon>
    </lineage>
</organism>
<comment type="subcellular location">
    <subcellularLocation>
        <location evidence="1">Cell membrane</location>
        <topology evidence="1">Multi-pass membrane protein</topology>
    </subcellularLocation>
</comment>
<feature type="transmembrane region" description="Helical" evidence="7">
    <location>
        <begin position="104"/>
        <end position="125"/>
    </location>
</feature>
<dbReference type="PANTHER" id="PTHR30561:SF1">
    <property type="entry name" value="MULTIDRUG TRANSPORTER EMRE"/>
    <property type="match status" value="1"/>
</dbReference>
<dbReference type="Gene3D" id="1.10.3730.20">
    <property type="match status" value="1"/>
</dbReference>
<dbReference type="Pfam" id="PF00893">
    <property type="entry name" value="Multi_Drug_Res"/>
    <property type="match status" value="1"/>
</dbReference>
<evidence type="ECO:0000313" key="10">
    <source>
        <dbReference type="EMBL" id="CAH0370868.1"/>
    </source>
</evidence>
<keyword evidence="8" id="KW-0732">Signal</keyword>
<feature type="chain" id="PRO_5036404029" description="EamA domain-containing protein" evidence="8">
    <location>
        <begin position="16"/>
        <end position="151"/>
    </location>
</feature>
<keyword evidence="3" id="KW-1003">Cell membrane</keyword>
<evidence type="ECO:0000313" key="9">
    <source>
        <dbReference type="EMBL" id="CAE0706968.1"/>
    </source>
</evidence>